<accession>A0A1W2DE55</accession>
<dbReference type="STRING" id="151894.SAMN04488524_3712"/>
<dbReference type="OrthoDB" id="770101at2"/>
<feature type="compositionally biased region" description="Basic residues" evidence="1">
    <location>
        <begin position="1"/>
        <end position="10"/>
    </location>
</feature>
<feature type="compositionally biased region" description="Low complexity" evidence="1">
    <location>
        <begin position="32"/>
        <end position="41"/>
    </location>
</feature>
<sequence>MKKREKKWKAKGMSSSACDENLGLDADGSSADDTLYNNLNNDNDRISGNPDGEDDSHDTTEPAGHSPIADK</sequence>
<feature type="region of interest" description="Disordered" evidence="1">
    <location>
        <begin position="1"/>
        <end position="71"/>
    </location>
</feature>
<evidence type="ECO:0000256" key="1">
    <source>
        <dbReference type="SAM" id="MobiDB-lite"/>
    </source>
</evidence>
<dbReference type="AlphaFoldDB" id="A0A1W2DE55"/>
<dbReference type="RefSeq" id="WP_084240496.1">
    <property type="nucleotide sequence ID" value="NZ_FWXT01000003.1"/>
</dbReference>
<protein>
    <submittedName>
        <fullName evidence="2">Uncharacterized protein</fullName>
    </submittedName>
</protein>
<evidence type="ECO:0000313" key="3">
    <source>
        <dbReference type="Proteomes" id="UP000192756"/>
    </source>
</evidence>
<dbReference type="EMBL" id="FWXT01000003">
    <property type="protein sequence ID" value="SMC95829.1"/>
    <property type="molecule type" value="Genomic_DNA"/>
</dbReference>
<dbReference type="Proteomes" id="UP000192756">
    <property type="component" value="Unassembled WGS sequence"/>
</dbReference>
<proteinExistence type="predicted"/>
<keyword evidence="3" id="KW-1185">Reference proteome</keyword>
<evidence type="ECO:0000313" key="2">
    <source>
        <dbReference type="EMBL" id="SMC95829.1"/>
    </source>
</evidence>
<name>A0A1W2DE55_9SPHI</name>
<organism evidence="2 3">
    <name type="scientific">Pedobacter africanus</name>
    <dbReference type="NCBI Taxonomy" id="151894"/>
    <lineage>
        <taxon>Bacteria</taxon>
        <taxon>Pseudomonadati</taxon>
        <taxon>Bacteroidota</taxon>
        <taxon>Sphingobacteriia</taxon>
        <taxon>Sphingobacteriales</taxon>
        <taxon>Sphingobacteriaceae</taxon>
        <taxon>Pedobacter</taxon>
    </lineage>
</organism>
<reference evidence="3" key="1">
    <citation type="submission" date="2017-04" db="EMBL/GenBank/DDBJ databases">
        <authorList>
            <person name="Varghese N."/>
            <person name="Submissions S."/>
        </authorList>
    </citation>
    <scope>NUCLEOTIDE SEQUENCE [LARGE SCALE GENOMIC DNA]</scope>
    <source>
        <strain evidence="3">DSM 12126</strain>
    </source>
</reference>
<gene>
    <name evidence="2" type="ORF">SAMN04488524_3712</name>
</gene>